<gene>
    <name evidence="1" type="ORF">HPB49_000944</name>
</gene>
<reference evidence="1" key="1">
    <citation type="submission" date="2020-05" db="EMBL/GenBank/DDBJ databases">
        <title>Large-scale comparative analyses of tick genomes elucidate their genetic diversity and vector capacities.</title>
        <authorList>
            <person name="Jia N."/>
            <person name="Wang J."/>
            <person name="Shi W."/>
            <person name="Du L."/>
            <person name="Sun Y."/>
            <person name="Zhan W."/>
            <person name="Jiang J."/>
            <person name="Wang Q."/>
            <person name="Zhang B."/>
            <person name="Ji P."/>
            <person name="Sakyi L.B."/>
            <person name="Cui X."/>
            <person name="Yuan T."/>
            <person name="Jiang B."/>
            <person name="Yang W."/>
            <person name="Lam T.T.-Y."/>
            <person name="Chang Q."/>
            <person name="Ding S."/>
            <person name="Wang X."/>
            <person name="Zhu J."/>
            <person name="Ruan X."/>
            <person name="Zhao L."/>
            <person name="Wei J."/>
            <person name="Que T."/>
            <person name="Du C."/>
            <person name="Cheng J."/>
            <person name="Dai P."/>
            <person name="Han X."/>
            <person name="Huang E."/>
            <person name="Gao Y."/>
            <person name="Liu J."/>
            <person name="Shao H."/>
            <person name="Ye R."/>
            <person name="Li L."/>
            <person name="Wei W."/>
            <person name="Wang X."/>
            <person name="Wang C."/>
            <person name="Yang T."/>
            <person name="Huo Q."/>
            <person name="Li W."/>
            <person name="Guo W."/>
            <person name="Chen H."/>
            <person name="Zhou L."/>
            <person name="Ni X."/>
            <person name="Tian J."/>
            <person name="Zhou Y."/>
            <person name="Sheng Y."/>
            <person name="Liu T."/>
            <person name="Pan Y."/>
            <person name="Xia L."/>
            <person name="Li J."/>
            <person name="Zhao F."/>
            <person name="Cao W."/>
        </authorList>
    </citation>
    <scope>NUCLEOTIDE SEQUENCE</scope>
    <source>
        <strain evidence="1">Dsil-2018</strain>
    </source>
</reference>
<keyword evidence="2" id="KW-1185">Reference proteome</keyword>
<dbReference type="EMBL" id="CM023470">
    <property type="protein sequence ID" value="KAH7977360.1"/>
    <property type="molecule type" value="Genomic_DNA"/>
</dbReference>
<accession>A0ACB8DST5</accession>
<evidence type="ECO:0000313" key="2">
    <source>
        <dbReference type="Proteomes" id="UP000821865"/>
    </source>
</evidence>
<protein>
    <submittedName>
        <fullName evidence="1">Uncharacterized protein</fullName>
    </submittedName>
</protein>
<dbReference type="Proteomes" id="UP000821865">
    <property type="component" value="Chromosome 1"/>
</dbReference>
<comment type="caution">
    <text evidence="1">The sequence shown here is derived from an EMBL/GenBank/DDBJ whole genome shotgun (WGS) entry which is preliminary data.</text>
</comment>
<evidence type="ECO:0000313" key="1">
    <source>
        <dbReference type="EMBL" id="KAH7977360.1"/>
    </source>
</evidence>
<organism evidence="1 2">
    <name type="scientific">Dermacentor silvarum</name>
    <name type="common">Tick</name>
    <dbReference type="NCBI Taxonomy" id="543639"/>
    <lineage>
        <taxon>Eukaryota</taxon>
        <taxon>Metazoa</taxon>
        <taxon>Ecdysozoa</taxon>
        <taxon>Arthropoda</taxon>
        <taxon>Chelicerata</taxon>
        <taxon>Arachnida</taxon>
        <taxon>Acari</taxon>
        <taxon>Parasitiformes</taxon>
        <taxon>Ixodida</taxon>
        <taxon>Ixodoidea</taxon>
        <taxon>Ixodidae</taxon>
        <taxon>Rhipicephalinae</taxon>
        <taxon>Dermacentor</taxon>
    </lineage>
</organism>
<proteinExistence type="predicted"/>
<sequence>MHTRATYTLPGAIATPGHPGGSKQCGHGPPYNTLPVSGEMKHALKRTCGFGRSNAISGSEGADSARRRAWERGAIVPARRDSQRQDRALRATPALNRYDGAAVGAVRREPGVVVVRRREEESAVATSKQKQPVCSGEEDAADPYSYKTPVPRSRSLHFFRPPPSVQATSADPLLSTGRWDFVAPTPAPFFLVSDPQEVWAGAVFSDEVLYWPSKMKITAGLLLLLALAAPHHCKRTKRWDESKGQNQEGWVRGTAGVDYPDYKEIPRTSFRCSQQPYEGMYADLEAQCQVYHVCHNGRKESFLCGPGTIFNQQIRACDYWYSFECDEAPNWYYLNAEVNDQPTCPAALAGQQEAQARQAPEAILARVARVDTQEVPALRGQAVIPVALGDQVLEELPVLVATLVVLVVTLEEVPAGPVQEVTQALELKDLALADTLDLEPVDLVLAAIQEGEATALALALGRALVDPVENQLADLAVQGDQAVTVLVVQEAPVVMEATEDLEQVLEPHLVALAHTWRVVVLVLGLIPALVPRLPKVDRALRLVDMVSFHLGLARRRPRIQVHQEPMPIRAQAPVQAHQEPVAIPPPTVHALPGTAIAVSPGSGGSVYGGYTKSTGGSSFHKKGPLELESPHSPGPGSTGFSKPGARRPISGGGFGGGGAYGGPQSFPGSGGYDTAHLSPIQGAQPGGGGAWQGPEYPSPNAGTGGGGGGYYTSDSGAYSGGSAYPGQDASGQLPGGAPQRPRGGGRGRRPQGGYGSPMMMGGAGGD</sequence>
<name>A0ACB8DST5_DERSI</name>